<evidence type="ECO:0000313" key="3">
    <source>
        <dbReference type="Proteomes" id="UP001321473"/>
    </source>
</evidence>
<proteinExistence type="predicted"/>
<dbReference type="AlphaFoldDB" id="A0AAQ4DYW5"/>
<comment type="caution">
    <text evidence="2">The sequence shown here is derived from an EMBL/GenBank/DDBJ whole genome shotgun (WGS) entry which is preliminary data.</text>
</comment>
<dbReference type="EMBL" id="JARKHS020025230">
    <property type="protein sequence ID" value="KAK8767655.1"/>
    <property type="molecule type" value="Genomic_DNA"/>
</dbReference>
<feature type="compositionally biased region" description="Basic and acidic residues" evidence="1">
    <location>
        <begin position="61"/>
        <end position="71"/>
    </location>
</feature>
<protein>
    <submittedName>
        <fullName evidence="2">Uncharacterized protein</fullName>
    </submittedName>
</protein>
<organism evidence="2 3">
    <name type="scientific">Amblyomma americanum</name>
    <name type="common">Lone star tick</name>
    <dbReference type="NCBI Taxonomy" id="6943"/>
    <lineage>
        <taxon>Eukaryota</taxon>
        <taxon>Metazoa</taxon>
        <taxon>Ecdysozoa</taxon>
        <taxon>Arthropoda</taxon>
        <taxon>Chelicerata</taxon>
        <taxon>Arachnida</taxon>
        <taxon>Acari</taxon>
        <taxon>Parasitiformes</taxon>
        <taxon>Ixodida</taxon>
        <taxon>Ixodoidea</taxon>
        <taxon>Ixodidae</taxon>
        <taxon>Amblyomminae</taxon>
        <taxon>Amblyomma</taxon>
    </lineage>
</organism>
<sequence length="71" mass="7708">MEPVSTPPSENSQCQAGASTAEQRIATDIAVAPDDESLLDKPLSLTPPPRPPEARPLQKKGKNEPFREELE</sequence>
<feature type="region of interest" description="Disordered" evidence="1">
    <location>
        <begin position="1"/>
        <end position="71"/>
    </location>
</feature>
<dbReference type="Proteomes" id="UP001321473">
    <property type="component" value="Unassembled WGS sequence"/>
</dbReference>
<evidence type="ECO:0000313" key="2">
    <source>
        <dbReference type="EMBL" id="KAK8767655.1"/>
    </source>
</evidence>
<accession>A0AAQ4DYW5</accession>
<gene>
    <name evidence="2" type="ORF">V5799_005564</name>
</gene>
<reference evidence="2 3" key="1">
    <citation type="journal article" date="2023" name="Arcadia Sci">
        <title>De novo assembly of a long-read Amblyomma americanum tick genome.</title>
        <authorList>
            <person name="Chou S."/>
            <person name="Poskanzer K.E."/>
            <person name="Rollins M."/>
            <person name="Thuy-Boun P.S."/>
        </authorList>
    </citation>
    <scope>NUCLEOTIDE SEQUENCE [LARGE SCALE GENOMIC DNA]</scope>
    <source>
        <strain evidence="2">F_SG_1</strain>
        <tissue evidence="2">Salivary glands</tissue>
    </source>
</reference>
<feature type="compositionally biased region" description="Polar residues" evidence="1">
    <location>
        <begin position="7"/>
        <end position="22"/>
    </location>
</feature>
<evidence type="ECO:0000256" key="1">
    <source>
        <dbReference type="SAM" id="MobiDB-lite"/>
    </source>
</evidence>
<keyword evidence="3" id="KW-1185">Reference proteome</keyword>
<name>A0AAQ4DYW5_AMBAM</name>